<dbReference type="EMBL" id="BAABZQ010000001">
    <property type="protein sequence ID" value="GAA6501773.1"/>
    <property type="molecule type" value="Genomic_DNA"/>
</dbReference>
<evidence type="ECO:0008006" key="3">
    <source>
        <dbReference type="Google" id="ProtNLM"/>
    </source>
</evidence>
<organism evidence="1 2">
    <name type="scientific">Blautia parvula</name>
    <dbReference type="NCBI Taxonomy" id="2877527"/>
    <lineage>
        <taxon>Bacteria</taxon>
        <taxon>Bacillati</taxon>
        <taxon>Bacillota</taxon>
        <taxon>Clostridia</taxon>
        <taxon>Lachnospirales</taxon>
        <taxon>Lachnospiraceae</taxon>
        <taxon>Blautia</taxon>
    </lineage>
</organism>
<evidence type="ECO:0000313" key="2">
    <source>
        <dbReference type="Proteomes" id="UP001600941"/>
    </source>
</evidence>
<evidence type="ECO:0000313" key="1">
    <source>
        <dbReference type="EMBL" id="GAA6501773.1"/>
    </source>
</evidence>
<gene>
    <name evidence="1" type="ORF">K340107D12_45890</name>
</gene>
<dbReference type="RefSeq" id="WP_054353518.1">
    <property type="nucleotide sequence ID" value="NZ_AP031413.1"/>
</dbReference>
<comment type="caution">
    <text evidence="1">The sequence shown here is derived from an EMBL/GenBank/DDBJ whole genome shotgun (WGS) entry which is preliminary data.</text>
</comment>
<dbReference type="Proteomes" id="UP001600941">
    <property type="component" value="Unassembled WGS sequence"/>
</dbReference>
<accession>A0ABQ0BZ20</accession>
<name>A0ABQ0BZ20_9FIRM</name>
<sequence>MQLILTKELSETQNLWLKSLTDELEEIETVKHLLEQYGKHKGNILYKSVMNLIVRANQEKFKEVKTMCEALEELMKDEMEAKRTEGKADAVLELLLSLGSVSEQLRKVIMEQKNTAILNTWLIYAARAESIADFEQKIKNDSFTAKANPH</sequence>
<reference evidence="1 2" key="1">
    <citation type="submission" date="2024-04" db="EMBL/GenBank/DDBJ databases">
        <title>Defined microbial consortia suppress multidrug-resistant proinflammatory Enterobacteriaceae via ecological control.</title>
        <authorList>
            <person name="Furuichi M."/>
            <person name="Kawaguchi T."/>
            <person name="Pust M."/>
            <person name="Yasuma K."/>
            <person name="Plichta D."/>
            <person name="Hasegawa N."/>
            <person name="Ohya T."/>
            <person name="Bhattarai S."/>
            <person name="Sasajima S."/>
            <person name="Aoto Y."/>
            <person name="Tuganbaev T."/>
            <person name="Yaginuma M."/>
            <person name="Ueda M."/>
            <person name="Okahashi N."/>
            <person name="Amafuji K."/>
            <person name="Kiridooshi Y."/>
            <person name="Sugita K."/>
            <person name="Strazar M."/>
            <person name="Skelly A."/>
            <person name="Suda W."/>
            <person name="Hattori M."/>
            <person name="Nakamoto N."/>
            <person name="Caballero S."/>
            <person name="Norman J."/>
            <person name="Olle B."/>
            <person name="Tanoue T."/>
            <person name="Arita M."/>
            <person name="Bucci V."/>
            <person name="Atarashi K."/>
            <person name="Xavier R."/>
            <person name="Honda K."/>
        </authorList>
    </citation>
    <scope>NUCLEOTIDE SEQUENCE [LARGE SCALE GENOMIC DNA]</scope>
    <source>
        <strain evidence="2">k34-0107-D12</strain>
    </source>
</reference>
<keyword evidence="2" id="KW-1185">Reference proteome</keyword>
<protein>
    <recommendedName>
        <fullName evidence="3">PH domain-containing protein</fullName>
    </recommendedName>
</protein>
<proteinExistence type="predicted"/>